<dbReference type="EMBL" id="JAAOIW010000006">
    <property type="protein sequence ID" value="NHN31890.1"/>
    <property type="molecule type" value="Genomic_DNA"/>
</dbReference>
<proteinExistence type="predicted"/>
<dbReference type="PANTHER" id="PTHR30024">
    <property type="entry name" value="ALIPHATIC SULFONATES-BINDING PROTEIN-RELATED"/>
    <property type="match status" value="1"/>
</dbReference>
<feature type="chain" id="PRO_5045263714" evidence="1">
    <location>
        <begin position="22"/>
        <end position="354"/>
    </location>
</feature>
<evidence type="ECO:0000313" key="3">
    <source>
        <dbReference type="Proteomes" id="UP001165962"/>
    </source>
</evidence>
<evidence type="ECO:0000313" key="2">
    <source>
        <dbReference type="EMBL" id="NHN31890.1"/>
    </source>
</evidence>
<dbReference type="SUPFAM" id="SSF53850">
    <property type="entry name" value="Periplasmic binding protein-like II"/>
    <property type="match status" value="1"/>
</dbReference>
<accession>A0ABX0JDW3</accession>
<feature type="signal peptide" evidence="1">
    <location>
        <begin position="1"/>
        <end position="21"/>
    </location>
</feature>
<comment type="caution">
    <text evidence="2">The sequence shown here is derived from an EMBL/GenBank/DDBJ whole genome shotgun (WGS) entry which is preliminary data.</text>
</comment>
<dbReference type="PANTHER" id="PTHR30024:SF42">
    <property type="entry name" value="ALIPHATIC SULFONATES-BINDING PROTEIN-RELATED"/>
    <property type="match status" value="1"/>
</dbReference>
<protein>
    <submittedName>
        <fullName evidence="2">ABC transporter substrate-binding protein</fullName>
    </submittedName>
</protein>
<keyword evidence="1" id="KW-0732">Signal</keyword>
<dbReference type="Proteomes" id="UP001165962">
    <property type="component" value="Unassembled WGS sequence"/>
</dbReference>
<dbReference type="Gene3D" id="3.40.190.10">
    <property type="entry name" value="Periplasmic binding protein-like II"/>
    <property type="match status" value="2"/>
</dbReference>
<gene>
    <name evidence="2" type="ORF">G9U52_18805</name>
</gene>
<evidence type="ECO:0000256" key="1">
    <source>
        <dbReference type="SAM" id="SignalP"/>
    </source>
</evidence>
<reference evidence="2" key="1">
    <citation type="submission" date="2020-03" db="EMBL/GenBank/DDBJ databases">
        <title>Draft sequencing of Paenibacilllus sp. S3N08.</title>
        <authorList>
            <person name="Kim D.-U."/>
        </authorList>
    </citation>
    <scope>NUCLEOTIDE SEQUENCE</scope>
    <source>
        <strain evidence="2">S3N08</strain>
    </source>
</reference>
<sequence>MRKGLKVWMVAGLAMTLLLTACGTTKTGDGAASQNDSKNASKPNPIIKLGYAKSVMSYPMTLLPDTTKNLNLELSSFSSGNDVLTALVSKSIDVAQITYLHYITAMGKDLDIVPISGQVNGGTDILIHKGLDLKEEDWDGLKKIITDFKAQKKPFRVAASRGSAQDIQMRGEFLLHGIDPLKDVQIINIPNVTDHITAIEKGEVEMATTVEPVASMAKLNGTAKHFSFPYNQAAGKLTNLIVTRSDVIKERPQDLKEVVGGIVGLLNKLDTDKKIWIDVVNKYTPLDEKTGSEALKNAYPDYKIHRKSALAIVTMMKELNYIQTDVSEKVGTNIDYTFLSQVTGKSKEELGYND</sequence>
<organism evidence="2 3">
    <name type="scientific">Paenibacillus agricola</name>
    <dbReference type="NCBI Taxonomy" id="2716264"/>
    <lineage>
        <taxon>Bacteria</taxon>
        <taxon>Bacillati</taxon>
        <taxon>Bacillota</taxon>
        <taxon>Bacilli</taxon>
        <taxon>Bacillales</taxon>
        <taxon>Paenibacillaceae</taxon>
        <taxon>Paenibacillus</taxon>
    </lineage>
</organism>
<name>A0ABX0JDW3_9BACL</name>
<dbReference type="PROSITE" id="PS51257">
    <property type="entry name" value="PROKAR_LIPOPROTEIN"/>
    <property type="match status" value="1"/>
</dbReference>
<dbReference type="Pfam" id="PF13379">
    <property type="entry name" value="NMT1_2"/>
    <property type="match status" value="1"/>
</dbReference>
<keyword evidence="3" id="KW-1185">Reference proteome</keyword>